<accession>A0A078IV58</accession>
<keyword evidence="2" id="KW-1185">Reference proteome</keyword>
<proteinExistence type="predicted"/>
<evidence type="ECO:0000313" key="2">
    <source>
        <dbReference type="Proteomes" id="UP000028999"/>
    </source>
</evidence>
<dbReference type="Proteomes" id="UP000028999">
    <property type="component" value="Unassembled WGS sequence"/>
</dbReference>
<organism evidence="1 2">
    <name type="scientific">Brassica napus</name>
    <name type="common">Rape</name>
    <dbReference type="NCBI Taxonomy" id="3708"/>
    <lineage>
        <taxon>Eukaryota</taxon>
        <taxon>Viridiplantae</taxon>
        <taxon>Streptophyta</taxon>
        <taxon>Embryophyta</taxon>
        <taxon>Tracheophyta</taxon>
        <taxon>Spermatophyta</taxon>
        <taxon>Magnoliopsida</taxon>
        <taxon>eudicotyledons</taxon>
        <taxon>Gunneridae</taxon>
        <taxon>Pentapetalae</taxon>
        <taxon>rosids</taxon>
        <taxon>malvids</taxon>
        <taxon>Brassicales</taxon>
        <taxon>Brassicaceae</taxon>
        <taxon>Brassiceae</taxon>
        <taxon>Brassica</taxon>
    </lineage>
</organism>
<dbReference type="PaxDb" id="3708-A0A078IV58"/>
<sequence>MGFILYGPMIKTKP</sequence>
<gene>
    <name evidence="1" type="primary">BnaA06g01720D</name>
    <name evidence="1" type="ORF">GSBRNA2T00011489001</name>
</gene>
<protein>
    <submittedName>
        <fullName evidence="1">BnaA06g01720D protein</fullName>
    </submittedName>
</protein>
<name>A0A078IV58_BRANA</name>
<reference evidence="1 2" key="1">
    <citation type="journal article" date="2014" name="Science">
        <title>Plant genetics. Early allopolyploid evolution in the post-Neolithic Brassica napus oilseed genome.</title>
        <authorList>
            <person name="Chalhoub B."/>
            <person name="Denoeud F."/>
            <person name="Liu S."/>
            <person name="Parkin I.A."/>
            <person name="Tang H."/>
            <person name="Wang X."/>
            <person name="Chiquet J."/>
            <person name="Belcram H."/>
            <person name="Tong C."/>
            <person name="Samans B."/>
            <person name="Correa M."/>
            <person name="Da Silva C."/>
            <person name="Just J."/>
            <person name="Falentin C."/>
            <person name="Koh C.S."/>
            <person name="Le Clainche I."/>
            <person name="Bernard M."/>
            <person name="Bento P."/>
            <person name="Noel B."/>
            <person name="Labadie K."/>
            <person name="Alberti A."/>
            <person name="Charles M."/>
            <person name="Arnaud D."/>
            <person name="Guo H."/>
            <person name="Daviaud C."/>
            <person name="Alamery S."/>
            <person name="Jabbari K."/>
            <person name="Zhao M."/>
            <person name="Edger P.P."/>
            <person name="Chelaifa H."/>
            <person name="Tack D."/>
            <person name="Lassalle G."/>
            <person name="Mestiri I."/>
            <person name="Schnel N."/>
            <person name="Le Paslier M.C."/>
            <person name="Fan G."/>
            <person name="Renault V."/>
            <person name="Bayer P.E."/>
            <person name="Golicz A.A."/>
            <person name="Manoli S."/>
            <person name="Lee T.H."/>
            <person name="Thi V.H."/>
            <person name="Chalabi S."/>
            <person name="Hu Q."/>
            <person name="Fan C."/>
            <person name="Tollenaere R."/>
            <person name="Lu Y."/>
            <person name="Battail C."/>
            <person name="Shen J."/>
            <person name="Sidebottom C.H."/>
            <person name="Wang X."/>
            <person name="Canaguier A."/>
            <person name="Chauveau A."/>
            <person name="Berard A."/>
            <person name="Deniot G."/>
            <person name="Guan M."/>
            <person name="Liu Z."/>
            <person name="Sun F."/>
            <person name="Lim Y.P."/>
            <person name="Lyons E."/>
            <person name="Town C.D."/>
            <person name="Bancroft I."/>
            <person name="Wang X."/>
            <person name="Meng J."/>
            <person name="Ma J."/>
            <person name="Pires J.C."/>
            <person name="King G.J."/>
            <person name="Brunel D."/>
            <person name="Delourme R."/>
            <person name="Renard M."/>
            <person name="Aury J.M."/>
            <person name="Adams K.L."/>
            <person name="Batley J."/>
            <person name="Snowdon R.J."/>
            <person name="Tost J."/>
            <person name="Edwards D."/>
            <person name="Zhou Y."/>
            <person name="Hua W."/>
            <person name="Sharpe A.G."/>
            <person name="Paterson A.H."/>
            <person name="Guan C."/>
            <person name="Wincker P."/>
        </authorList>
    </citation>
    <scope>NUCLEOTIDE SEQUENCE [LARGE SCALE GENOMIC DNA]</scope>
    <source>
        <strain evidence="2">cv. Darmor-bzh</strain>
    </source>
</reference>
<dbReference type="EMBL" id="LK033239">
    <property type="protein sequence ID" value="CDY53811.1"/>
    <property type="molecule type" value="Genomic_DNA"/>
</dbReference>
<evidence type="ECO:0000313" key="1">
    <source>
        <dbReference type="EMBL" id="CDY53811.1"/>
    </source>
</evidence>